<keyword evidence="6" id="KW-0505">Motor protein</keyword>
<dbReference type="GO" id="GO:0007052">
    <property type="term" value="P:mitotic spindle organization"/>
    <property type="evidence" value="ECO:0007669"/>
    <property type="project" value="TreeGrafter"/>
</dbReference>
<dbReference type="GO" id="GO:0051231">
    <property type="term" value="P:spindle elongation"/>
    <property type="evidence" value="ECO:0007669"/>
    <property type="project" value="TreeGrafter"/>
</dbReference>
<comment type="subcellular location">
    <subcellularLocation>
        <location evidence="1">Cytoplasm</location>
    </subcellularLocation>
</comment>
<evidence type="ECO:0000256" key="2">
    <source>
        <dbReference type="ARBA" id="ARBA00022490"/>
    </source>
</evidence>
<organism evidence="9 10">
    <name type="scientific">Hapsidospora chrysogenum (strain ATCC 11550 / CBS 779.69 / DSM 880 / IAM 14645 / JCM 23072 / IMI 49137)</name>
    <name type="common">Acremonium chrysogenum</name>
    <dbReference type="NCBI Taxonomy" id="857340"/>
    <lineage>
        <taxon>Eukaryota</taxon>
        <taxon>Fungi</taxon>
        <taxon>Dikarya</taxon>
        <taxon>Ascomycota</taxon>
        <taxon>Pezizomycotina</taxon>
        <taxon>Sordariomycetes</taxon>
        <taxon>Hypocreomycetidae</taxon>
        <taxon>Hypocreales</taxon>
        <taxon>Bionectriaceae</taxon>
        <taxon>Hapsidospora</taxon>
    </lineage>
</organism>
<sequence length="730" mass="80186">MSVRVVARIRPLLDKEADKDTIVRADSAEPGGPHTIVRIPNPRNEAEDFSFAFNSVYDQSTTQETLFTSEVAPHLKSLFQGFDVTIFAYGVTGTGKTHTMRGGLKLADRGVIPRLLSGVFRRGKKITKDSGGKTTVHVSLSYYEIYNDKVFDLLEPPENRSSLGLPLRAEANGKTVVAGLTERACVDLKDFEKMYIEANNNRVTAATKLNAHSSRSHAILRVKLTQVTGDMVRQSTASAIDLAGSEDNRRTDNGKERLVESAAINKSLFVLSQCIEAISRGDKRIPYRESKMTRILSLGQNNGITVMILNLAPLRSYHLDTLSSLNVSSRAKRIEVREIENEVVFKQVPKQGSHSLASGNAQRQPLRPLANAHNVHNVNAAAKDKEKEKEKDPTKPVKAFSVYTDKVKPVTASLATKPIANSSQARRSTLSKRPSEHEPTSRPSKLARPTAASLVPPSTAAGSSSMTVSAAQIEAMVEKKVSEVLAARAAAEKSAQQPTTQAQPDVNEAVQKRLEALERRIDSDEWRDDSKSDGLRYLLAARQHKERGNDLAALKAYEMALAYFPGQVKLMGKVERLRARLGMTEPPRSPVRSARKKRRDRVVDSEADYEDAEADVEEDDESFSPAVLKSKSRRRKVKPSGTPQLFTDDEPDERAQKLLDIVNSRDVARIRGLVGFGAKKARGLVDYLELVGAEEDGAGRIESLGELRAVPGLGGRAVERAYEGLMVPVV</sequence>
<dbReference type="PANTHER" id="PTHR47969">
    <property type="entry name" value="CHROMOSOME-ASSOCIATED KINESIN KIF4A-RELATED"/>
    <property type="match status" value="1"/>
</dbReference>
<name>A0A086T8R2_HAPC1</name>
<evidence type="ECO:0000256" key="1">
    <source>
        <dbReference type="ARBA" id="ARBA00004496"/>
    </source>
</evidence>
<comment type="caution">
    <text evidence="9">The sequence shown here is derived from an EMBL/GenBank/DDBJ whole genome shotgun (WGS) entry which is preliminary data.</text>
</comment>
<feature type="region of interest" description="Disordered" evidence="7">
    <location>
        <begin position="581"/>
        <end position="651"/>
    </location>
</feature>
<dbReference type="PANTHER" id="PTHR47969:SF15">
    <property type="entry name" value="CHROMOSOME-ASSOCIATED KINESIN KIF4A-RELATED"/>
    <property type="match status" value="1"/>
</dbReference>
<dbReference type="InterPro" id="IPR036961">
    <property type="entry name" value="Kinesin_motor_dom_sf"/>
</dbReference>
<dbReference type="InterPro" id="IPR027417">
    <property type="entry name" value="P-loop_NTPase"/>
</dbReference>
<feature type="binding site" evidence="6">
    <location>
        <begin position="90"/>
        <end position="97"/>
    </location>
    <ligand>
        <name>ATP</name>
        <dbReference type="ChEBI" id="CHEBI:30616"/>
    </ligand>
</feature>
<feature type="region of interest" description="Disordered" evidence="7">
    <location>
        <begin position="414"/>
        <end position="464"/>
    </location>
</feature>
<dbReference type="Gene3D" id="3.40.850.10">
    <property type="entry name" value="Kinesin motor domain"/>
    <property type="match status" value="1"/>
</dbReference>
<dbReference type="GO" id="GO:0005737">
    <property type="term" value="C:cytoplasm"/>
    <property type="evidence" value="ECO:0007669"/>
    <property type="project" value="UniProtKB-SubCell"/>
</dbReference>
<dbReference type="InterPro" id="IPR027640">
    <property type="entry name" value="Kinesin-like_fam"/>
</dbReference>
<dbReference type="SMART" id="SM00129">
    <property type="entry name" value="KISc"/>
    <property type="match status" value="1"/>
</dbReference>
<dbReference type="CDD" id="cd00106">
    <property type="entry name" value="KISc"/>
    <property type="match status" value="1"/>
</dbReference>
<keyword evidence="4 6" id="KW-0067">ATP-binding</keyword>
<dbReference type="EMBL" id="JPKY01000028">
    <property type="protein sequence ID" value="KFH45744.1"/>
    <property type="molecule type" value="Genomic_DNA"/>
</dbReference>
<keyword evidence="10" id="KW-1185">Reference proteome</keyword>
<feature type="compositionally biased region" description="Polar residues" evidence="7">
    <location>
        <begin position="419"/>
        <end position="432"/>
    </location>
</feature>
<dbReference type="AlphaFoldDB" id="A0A086T8R2"/>
<dbReference type="OrthoDB" id="3176171at2759"/>
<dbReference type="PRINTS" id="PR00380">
    <property type="entry name" value="KINESINHEAVY"/>
</dbReference>
<dbReference type="SUPFAM" id="SSF52540">
    <property type="entry name" value="P-loop containing nucleoside triphosphate hydrolases"/>
    <property type="match status" value="1"/>
</dbReference>
<reference evidence="10" key="1">
    <citation type="journal article" date="2014" name="Genome Announc.">
        <title>Genome sequence and annotation of Acremonium chrysogenum, producer of the beta-lactam antibiotic cephalosporin C.</title>
        <authorList>
            <person name="Terfehr D."/>
            <person name="Dahlmann T.A."/>
            <person name="Specht T."/>
            <person name="Zadra I."/>
            <person name="Kuernsteiner H."/>
            <person name="Kueck U."/>
        </authorList>
    </citation>
    <scope>NUCLEOTIDE SEQUENCE [LARGE SCALE GENOMIC DNA]</scope>
    <source>
        <strain evidence="10">ATCC 11550 / CBS 779.69 / DSM 880 / IAM 14645 / JCM 23072 / IMI 49137</strain>
    </source>
</reference>
<accession>A0A086T8R2</accession>
<evidence type="ECO:0000256" key="7">
    <source>
        <dbReference type="SAM" id="MobiDB-lite"/>
    </source>
</evidence>
<protein>
    <submittedName>
        <fullName evidence="9">Kinesin-like protein-like protein</fullName>
    </submittedName>
</protein>
<dbReference type="GO" id="GO:0005524">
    <property type="term" value="F:ATP binding"/>
    <property type="evidence" value="ECO:0007669"/>
    <property type="project" value="UniProtKB-UniRule"/>
</dbReference>
<evidence type="ECO:0000313" key="9">
    <source>
        <dbReference type="EMBL" id="KFH45744.1"/>
    </source>
</evidence>
<dbReference type="Pfam" id="PF00225">
    <property type="entry name" value="Kinesin"/>
    <property type="match status" value="1"/>
</dbReference>
<dbReference type="HOGENOM" id="CLU_001485_27_3_1"/>
<evidence type="ECO:0000259" key="8">
    <source>
        <dbReference type="PROSITE" id="PS50067"/>
    </source>
</evidence>
<proteinExistence type="inferred from homology"/>
<feature type="domain" description="Kinesin motor" evidence="8">
    <location>
        <begin position="2"/>
        <end position="334"/>
    </location>
</feature>
<evidence type="ECO:0000256" key="6">
    <source>
        <dbReference type="PROSITE-ProRule" id="PRU00283"/>
    </source>
</evidence>
<evidence type="ECO:0000313" key="10">
    <source>
        <dbReference type="Proteomes" id="UP000029964"/>
    </source>
</evidence>
<dbReference type="InterPro" id="IPR001752">
    <property type="entry name" value="Kinesin_motor_dom"/>
</dbReference>
<comment type="similarity">
    <text evidence="6">Belongs to the TRAFAC class myosin-kinesin ATPase superfamily. Kinesin family.</text>
</comment>
<dbReference type="Proteomes" id="UP000029964">
    <property type="component" value="Unassembled WGS sequence"/>
</dbReference>
<evidence type="ECO:0000256" key="3">
    <source>
        <dbReference type="ARBA" id="ARBA00022741"/>
    </source>
</evidence>
<dbReference type="GO" id="GO:0003777">
    <property type="term" value="F:microtubule motor activity"/>
    <property type="evidence" value="ECO:0007669"/>
    <property type="project" value="InterPro"/>
</dbReference>
<gene>
    <name evidence="9" type="ORF">ACRE_034930</name>
</gene>
<keyword evidence="3 6" id="KW-0547">Nucleotide-binding</keyword>
<dbReference type="GO" id="GO:0008017">
    <property type="term" value="F:microtubule binding"/>
    <property type="evidence" value="ECO:0007669"/>
    <property type="project" value="InterPro"/>
</dbReference>
<dbReference type="GO" id="GO:0007018">
    <property type="term" value="P:microtubule-based movement"/>
    <property type="evidence" value="ECO:0007669"/>
    <property type="project" value="InterPro"/>
</dbReference>
<evidence type="ECO:0000256" key="5">
    <source>
        <dbReference type="ARBA" id="ARBA00023054"/>
    </source>
</evidence>
<dbReference type="STRING" id="857340.A0A086T8R2"/>
<dbReference type="GO" id="GO:0005875">
    <property type="term" value="C:microtubule associated complex"/>
    <property type="evidence" value="ECO:0007669"/>
    <property type="project" value="TreeGrafter"/>
</dbReference>
<dbReference type="PROSITE" id="PS50067">
    <property type="entry name" value="KINESIN_MOTOR_2"/>
    <property type="match status" value="1"/>
</dbReference>
<keyword evidence="5" id="KW-0175">Coiled coil</keyword>
<feature type="compositionally biased region" description="Acidic residues" evidence="7">
    <location>
        <begin position="605"/>
        <end position="622"/>
    </location>
</feature>
<keyword evidence="2" id="KW-0963">Cytoplasm</keyword>
<evidence type="ECO:0000256" key="4">
    <source>
        <dbReference type="ARBA" id="ARBA00022840"/>
    </source>
</evidence>